<name>A0ABD5ZHE1_9EURY</name>
<dbReference type="InterPro" id="IPR036061">
    <property type="entry name" value="CheW-like_dom_sf"/>
</dbReference>
<dbReference type="PROSITE" id="PS50851">
    <property type="entry name" value="CHEW"/>
    <property type="match status" value="1"/>
</dbReference>
<sequence length="167" mass="18044">MSEGSIGMEDSEPIPPESVIEFLEFELDGHRYALEVGRVGQVVWRPPTTRVPNAPDGIYGSASIEGDVVVAVDTYAVVGSTRPFSDPKDAYLIVLDRGETPQPVGLLVEAVDGIDRHHVETVSPPSEDVAPLDDHWFRASIVSETGPDIPVFDSHQLLAALQSATTR</sequence>
<organism evidence="2 3">
    <name type="scientific">Haloferax namakaokahaiae</name>
    <dbReference type="NCBI Taxonomy" id="1748331"/>
    <lineage>
        <taxon>Archaea</taxon>
        <taxon>Methanobacteriati</taxon>
        <taxon>Methanobacteriota</taxon>
        <taxon>Stenosarchaea group</taxon>
        <taxon>Halobacteria</taxon>
        <taxon>Halobacteriales</taxon>
        <taxon>Haloferacaceae</taxon>
        <taxon>Haloferax</taxon>
    </lineage>
</organism>
<dbReference type="Gene3D" id="2.40.50.180">
    <property type="entry name" value="CheA-289, Domain 4"/>
    <property type="match status" value="1"/>
</dbReference>
<dbReference type="RefSeq" id="WP_390224279.1">
    <property type="nucleotide sequence ID" value="NZ_JBHTAA010000005.1"/>
</dbReference>
<dbReference type="InterPro" id="IPR039315">
    <property type="entry name" value="CheW"/>
</dbReference>
<protein>
    <submittedName>
        <fullName evidence="2">Chemotaxis protein CheW</fullName>
    </submittedName>
</protein>
<evidence type="ECO:0000259" key="1">
    <source>
        <dbReference type="PROSITE" id="PS50851"/>
    </source>
</evidence>
<dbReference type="Pfam" id="PF01584">
    <property type="entry name" value="CheW"/>
    <property type="match status" value="1"/>
</dbReference>
<dbReference type="Proteomes" id="UP001596481">
    <property type="component" value="Unassembled WGS sequence"/>
</dbReference>
<dbReference type="AlphaFoldDB" id="A0ABD5ZHE1"/>
<reference evidence="2 3" key="1">
    <citation type="journal article" date="2019" name="Int. J. Syst. Evol. Microbiol.">
        <title>The Global Catalogue of Microorganisms (GCM) 10K type strain sequencing project: providing services to taxonomists for standard genome sequencing and annotation.</title>
        <authorList>
            <consortium name="The Broad Institute Genomics Platform"/>
            <consortium name="The Broad Institute Genome Sequencing Center for Infectious Disease"/>
            <person name="Wu L."/>
            <person name="Ma J."/>
        </authorList>
    </citation>
    <scope>NUCLEOTIDE SEQUENCE [LARGE SCALE GENOMIC DNA]</scope>
    <source>
        <strain evidence="2 3">DSM 29988</strain>
    </source>
</reference>
<proteinExistence type="predicted"/>
<dbReference type="SUPFAM" id="SSF50341">
    <property type="entry name" value="CheW-like"/>
    <property type="match status" value="1"/>
</dbReference>
<accession>A0ABD5ZHE1</accession>
<dbReference type="PANTHER" id="PTHR22617:SF23">
    <property type="entry name" value="CHEMOTAXIS PROTEIN CHEW"/>
    <property type="match status" value="1"/>
</dbReference>
<dbReference type="SMART" id="SM00260">
    <property type="entry name" value="CheW"/>
    <property type="match status" value="1"/>
</dbReference>
<gene>
    <name evidence="2" type="ORF">ACFQJC_13385</name>
</gene>
<keyword evidence="3" id="KW-1185">Reference proteome</keyword>
<comment type="caution">
    <text evidence="2">The sequence shown here is derived from an EMBL/GenBank/DDBJ whole genome shotgun (WGS) entry which is preliminary data.</text>
</comment>
<evidence type="ECO:0000313" key="3">
    <source>
        <dbReference type="Proteomes" id="UP001596481"/>
    </source>
</evidence>
<dbReference type="Gene3D" id="2.30.30.40">
    <property type="entry name" value="SH3 Domains"/>
    <property type="match status" value="1"/>
</dbReference>
<feature type="domain" description="CheW-like" evidence="1">
    <location>
        <begin position="19"/>
        <end position="163"/>
    </location>
</feature>
<dbReference type="InterPro" id="IPR002545">
    <property type="entry name" value="CheW-lke_dom"/>
</dbReference>
<dbReference type="PANTHER" id="PTHR22617">
    <property type="entry name" value="CHEMOTAXIS SENSOR HISTIDINE KINASE-RELATED"/>
    <property type="match status" value="1"/>
</dbReference>
<evidence type="ECO:0000313" key="2">
    <source>
        <dbReference type="EMBL" id="MFC7204514.1"/>
    </source>
</evidence>
<dbReference type="EMBL" id="JBHTAA010000005">
    <property type="protein sequence ID" value="MFC7204514.1"/>
    <property type="molecule type" value="Genomic_DNA"/>
</dbReference>